<dbReference type="AlphaFoldDB" id="A0A6G0YX55"/>
<dbReference type="EMBL" id="VUJU01002121">
    <property type="protein sequence ID" value="KAF0762530.1"/>
    <property type="molecule type" value="Genomic_DNA"/>
</dbReference>
<evidence type="ECO:0000313" key="2">
    <source>
        <dbReference type="Proteomes" id="UP000478052"/>
    </source>
</evidence>
<name>A0A6G0YX55_APHCR</name>
<dbReference type="Proteomes" id="UP000478052">
    <property type="component" value="Unassembled WGS sequence"/>
</dbReference>
<reference evidence="1 2" key="1">
    <citation type="submission" date="2019-08" db="EMBL/GenBank/DDBJ databases">
        <title>Whole genome of Aphis craccivora.</title>
        <authorList>
            <person name="Voronova N.V."/>
            <person name="Shulinski R.S."/>
            <person name="Bandarenka Y.V."/>
            <person name="Zhorov D.G."/>
            <person name="Warner D."/>
        </authorList>
    </citation>
    <scope>NUCLEOTIDE SEQUENCE [LARGE SCALE GENOMIC DNA]</scope>
    <source>
        <strain evidence="1">180601</strain>
        <tissue evidence="1">Whole Body</tissue>
    </source>
</reference>
<protein>
    <recommendedName>
        <fullName evidence="3">Reverse transcriptase domain-containing protein</fullName>
    </recommendedName>
</protein>
<accession>A0A6G0YX55</accession>
<dbReference type="OrthoDB" id="6628906at2759"/>
<gene>
    <name evidence="1" type="ORF">FWK35_00006181</name>
</gene>
<organism evidence="1 2">
    <name type="scientific">Aphis craccivora</name>
    <name type="common">Cowpea aphid</name>
    <dbReference type="NCBI Taxonomy" id="307492"/>
    <lineage>
        <taxon>Eukaryota</taxon>
        <taxon>Metazoa</taxon>
        <taxon>Ecdysozoa</taxon>
        <taxon>Arthropoda</taxon>
        <taxon>Hexapoda</taxon>
        <taxon>Insecta</taxon>
        <taxon>Pterygota</taxon>
        <taxon>Neoptera</taxon>
        <taxon>Paraneoptera</taxon>
        <taxon>Hemiptera</taxon>
        <taxon>Sternorrhyncha</taxon>
        <taxon>Aphidomorpha</taxon>
        <taxon>Aphidoidea</taxon>
        <taxon>Aphididae</taxon>
        <taxon>Aphidini</taxon>
        <taxon>Aphis</taxon>
        <taxon>Aphis</taxon>
    </lineage>
</organism>
<keyword evidence="2" id="KW-1185">Reference proteome</keyword>
<evidence type="ECO:0000313" key="1">
    <source>
        <dbReference type="EMBL" id="KAF0762530.1"/>
    </source>
</evidence>
<proteinExistence type="predicted"/>
<evidence type="ECO:0008006" key="3">
    <source>
        <dbReference type="Google" id="ProtNLM"/>
    </source>
</evidence>
<comment type="caution">
    <text evidence="1">The sequence shown here is derived from an EMBL/GenBank/DDBJ whole genome shotgun (WGS) entry which is preliminary data.</text>
</comment>
<sequence>MEYETLKRIQIGNKCYYAMDNLLKSRILSNTLKLQLYTTLIRSIVLYGAQCWTVRKSDELKLKVFERKILRRIYELCRDLQTGEWRKRYNDELHHLHNRPDIVKEIKRRRLEGNLVL</sequence>